<comment type="caution">
    <text evidence="2">The sequence shown here is derived from an EMBL/GenBank/DDBJ whole genome shotgun (WGS) entry which is preliminary data.</text>
</comment>
<dbReference type="OrthoDB" id="5076485at2759"/>
<name>A0A9P4W688_CURKU</name>
<evidence type="ECO:0000313" key="3">
    <source>
        <dbReference type="Proteomes" id="UP000801428"/>
    </source>
</evidence>
<gene>
    <name evidence="2" type="ORF">E8E13_001075</name>
</gene>
<organism evidence="2 3">
    <name type="scientific">Curvularia kusanoi</name>
    <name type="common">Cochliobolus kusanoi</name>
    <dbReference type="NCBI Taxonomy" id="90978"/>
    <lineage>
        <taxon>Eukaryota</taxon>
        <taxon>Fungi</taxon>
        <taxon>Dikarya</taxon>
        <taxon>Ascomycota</taxon>
        <taxon>Pezizomycotina</taxon>
        <taxon>Dothideomycetes</taxon>
        <taxon>Pleosporomycetidae</taxon>
        <taxon>Pleosporales</taxon>
        <taxon>Pleosporineae</taxon>
        <taxon>Pleosporaceae</taxon>
        <taxon>Curvularia</taxon>
    </lineage>
</organism>
<keyword evidence="3" id="KW-1185">Reference proteome</keyword>
<evidence type="ECO:0000256" key="1">
    <source>
        <dbReference type="SAM" id="SignalP"/>
    </source>
</evidence>
<evidence type="ECO:0000313" key="2">
    <source>
        <dbReference type="EMBL" id="KAF3001774.1"/>
    </source>
</evidence>
<keyword evidence="1" id="KW-0732">Signal</keyword>
<protein>
    <submittedName>
        <fullName evidence="2">Uncharacterized protein</fullName>
    </submittedName>
</protein>
<dbReference type="Proteomes" id="UP000801428">
    <property type="component" value="Unassembled WGS sequence"/>
</dbReference>
<dbReference type="AlphaFoldDB" id="A0A9P4W688"/>
<accession>A0A9P4W688</accession>
<sequence length="315" mass="33863">MRSSIFYLLAPVLVRAGNLDIVGMGARGGEAVQAGQDITLTISRATETGFAYEDTPVTNFRVYLRTSLKNRNLCSLTGLLPAQDGNITVTIPTEMGPSGMYYWFTYDGYNSATDTKWTDIIDGYDTPIFYLTGGKGSWTPADTTPSLKYYGLMGYDAADIPCKSYPCAQQCAAKYLKSSLSSWDEGSDWTKCLTACDGVTLNTEEDLPKPKEWDVVMDSTVATPSQPCKEANLETTCGDQCCSSMEFCSEYKSCVELPTPTPRRFVSTTSKVSWPHTSTGTTAQATGAANALVMNWDLLGAAAGAGVFGIVGAGM</sequence>
<feature type="signal peptide" evidence="1">
    <location>
        <begin position="1"/>
        <end position="16"/>
    </location>
</feature>
<feature type="chain" id="PRO_5040309883" evidence="1">
    <location>
        <begin position="17"/>
        <end position="315"/>
    </location>
</feature>
<dbReference type="EMBL" id="SWKU01000012">
    <property type="protein sequence ID" value="KAF3001774.1"/>
    <property type="molecule type" value="Genomic_DNA"/>
</dbReference>
<reference evidence="2" key="1">
    <citation type="submission" date="2019-04" db="EMBL/GenBank/DDBJ databases">
        <title>Sequencing of skin fungus with MAO and IRED activity.</title>
        <authorList>
            <person name="Marsaioli A.J."/>
            <person name="Bonatto J.M.C."/>
            <person name="Reis Junior O."/>
        </authorList>
    </citation>
    <scope>NUCLEOTIDE SEQUENCE</scope>
    <source>
        <strain evidence="2">30M1</strain>
    </source>
</reference>
<proteinExistence type="predicted"/>